<dbReference type="Gene3D" id="2.20.110.10">
    <property type="entry name" value="Histone H3 K4-specific methyltransferase SET7/9 N-terminal domain"/>
    <property type="match status" value="1"/>
</dbReference>
<evidence type="ECO:0000313" key="4">
    <source>
        <dbReference type="Proteomes" id="UP000663848"/>
    </source>
</evidence>
<dbReference type="PANTHER" id="PTHR43215:SF14">
    <property type="entry name" value="RADIAL SPOKE HEAD 1 HOMOLOG"/>
    <property type="match status" value="1"/>
</dbReference>
<dbReference type="PANTHER" id="PTHR43215">
    <property type="entry name" value="RADIAL SPOKE HEAD 1 HOMOLOG"/>
    <property type="match status" value="1"/>
</dbReference>
<organism evidence="3 4">
    <name type="scientific">Rotaria socialis</name>
    <dbReference type="NCBI Taxonomy" id="392032"/>
    <lineage>
        <taxon>Eukaryota</taxon>
        <taxon>Metazoa</taxon>
        <taxon>Spiralia</taxon>
        <taxon>Gnathifera</taxon>
        <taxon>Rotifera</taxon>
        <taxon>Eurotatoria</taxon>
        <taxon>Bdelloidea</taxon>
        <taxon>Philodinida</taxon>
        <taxon>Philodinidae</taxon>
        <taxon>Rotaria</taxon>
    </lineage>
</organism>
<feature type="compositionally biased region" description="Acidic residues" evidence="2">
    <location>
        <begin position="1"/>
        <end position="13"/>
    </location>
</feature>
<sequence>MADDEEEVGEEENTNNFGSYEGDRNEKRERHGFGKATLSNGEYIKNKRHGQGIFYYPDGSKYEGEWNDNVRDGHGIYTYPNNDTYEGEWRNHQREGTGTYTYAATSMS</sequence>
<proteinExistence type="predicted"/>
<dbReference type="SUPFAM" id="SSF82185">
    <property type="entry name" value="Histone H3 K4-specific methyltransferase SET7/9 N-terminal domain"/>
    <property type="match status" value="1"/>
</dbReference>
<evidence type="ECO:0000256" key="1">
    <source>
        <dbReference type="ARBA" id="ARBA00022737"/>
    </source>
</evidence>
<dbReference type="GO" id="GO:0035082">
    <property type="term" value="P:axoneme assembly"/>
    <property type="evidence" value="ECO:0007669"/>
    <property type="project" value="TreeGrafter"/>
</dbReference>
<dbReference type="SMART" id="SM00698">
    <property type="entry name" value="MORN"/>
    <property type="match status" value="3"/>
</dbReference>
<evidence type="ECO:0000313" key="3">
    <source>
        <dbReference type="EMBL" id="CAF4981722.1"/>
    </source>
</evidence>
<dbReference type="GO" id="GO:0007286">
    <property type="term" value="P:spermatid development"/>
    <property type="evidence" value="ECO:0007669"/>
    <property type="project" value="TreeGrafter"/>
</dbReference>
<evidence type="ECO:0008006" key="5">
    <source>
        <dbReference type="Google" id="ProtNLM"/>
    </source>
</evidence>
<accession>A0A821ZF22</accession>
<dbReference type="Proteomes" id="UP000663848">
    <property type="component" value="Unassembled WGS sequence"/>
</dbReference>
<protein>
    <recommendedName>
        <fullName evidence="5">Radial spoke head 1 homolog</fullName>
    </recommendedName>
</protein>
<keyword evidence="1" id="KW-0677">Repeat</keyword>
<dbReference type="FunFam" id="2.20.110.10:FF:000002">
    <property type="entry name" value="Phosphatidylinositol 4-phosphate 5-kinase 8"/>
    <property type="match status" value="1"/>
</dbReference>
<evidence type="ECO:0000256" key="2">
    <source>
        <dbReference type="SAM" id="MobiDB-lite"/>
    </source>
</evidence>
<gene>
    <name evidence="3" type="ORF">QYT958_LOCUS36227</name>
</gene>
<dbReference type="EMBL" id="CAJOBR010028527">
    <property type="protein sequence ID" value="CAF4981722.1"/>
    <property type="molecule type" value="Genomic_DNA"/>
</dbReference>
<dbReference type="GO" id="GO:0031514">
    <property type="term" value="C:motile cilium"/>
    <property type="evidence" value="ECO:0007669"/>
    <property type="project" value="TreeGrafter"/>
</dbReference>
<name>A0A821ZF22_9BILA</name>
<dbReference type="Pfam" id="PF02493">
    <property type="entry name" value="MORN"/>
    <property type="match status" value="3"/>
</dbReference>
<dbReference type="GO" id="GO:0005634">
    <property type="term" value="C:nucleus"/>
    <property type="evidence" value="ECO:0007669"/>
    <property type="project" value="TreeGrafter"/>
</dbReference>
<dbReference type="AlphaFoldDB" id="A0A821ZF22"/>
<comment type="caution">
    <text evidence="3">The sequence shown here is derived from an EMBL/GenBank/DDBJ whole genome shotgun (WGS) entry which is preliminary data.</text>
</comment>
<dbReference type="InterPro" id="IPR003409">
    <property type="entry name" value="MORN"/>
</dbReference>
<reference evidence="3" key="1">
    <citation type="submission" date="2021-02" db="EMBL/GenBank/DDBJ databases">
        <authorList>
            <person name="Nowell W R."/>
        </authorList>
    </citation>
    <scope>NUCLEOTIDE SEQUENCE</scope>
</reference>
<feature type="region of interest" description="Disordered" evidence="2">
    <location>
        <begin position="1"/>
        <end position="33"/>
    </location>
</feature>
<feature type="compositionally biased region" description="Basic and acidic residues" evidence="2">
    <location>
        <begin position="21"/>
        <end position="32"/>
    </location>
</feature>